<reference evidence="1 2" key="1">
    <citation type="submission" date="2017-08" db="EMBL/GenBank/DDBJ databases">
        <title>Infants hospitalized years apart are colonized by the same room-sourced microbial strains.</title>
        <authorList>
            <person name="Brooks B."/>
            <person name="Olm M.R."/>
            <person name="Firek B.A."/>
            <person name="Baker R."/>
            <person name="Thomas B.C."/>
            <person name="Morowitz M.J."/>
            <person name="Banfield J.F."/>
        </authorList>
    </citation>
    <scope>NUCLEOTIDE SEQUENCE [LARGE SCALE GENOMIC DNA]</scope>
    <source>
        <strain evidence="1">S2_005_003_R2_47</strain>
    </source>
</reference>
<evidence type="ECO:0000313" key="1">
    <source>
        <dbReference type="EMBL" id="PZQ21694.1"/>
    </source>
</evidence>
<dbReference type="EMBL" id="QFPJ01000025">
    <property type="protein sequence ID" value="PZQ21694.1"/>
    <property type="molecule type" value="Genomic_DNA"/>
</dbReference>
<dbReference type="AlphaFoldDB" id="A0A2W5L087"/>
<gene>
    <name evidence="1" type="ORF">DI569_11160</name>
</gene>
<organism evidence="1 2">
    <name type="scientific">Sphingopyxis macrogoltabida</name>
    <name type="common">Sphingomonas macrogoltabidus</name>
    <dbReference type="NCBI Taxonomy" id="33050"/>
    <lineage>
        <taxon>Bacteria</taxon>
        <taxon>Pseudomonadati</taxon>
        <taxon>Pseudomonadota</taxon>
        <taxon>Alphaproteobacteria</taxon>
        <taxon>Sphingomonadales</taxon>
        <taxon>Sphingomonadaceae</taxon>
        <taxon>Sphingopyxis</taxon>
    </lineage>
</organism>
<evidence type="ECO:0000313" key="2">
    <source>
        <dbReference type="Proteomes" id="UP000248597"/>
    </source>
</evidence>
<dbReference type="Proteomes" id="UP000248597">
    <property type="component" value="Unassembled WGS sequence"/>
</dbReference>
<evidence type="ECO:0008006" key="3">
    <source>
        <dbReference type="Google" id="ProtNLM"/>
    </source>
</evidence>
<name>A0A2W5L087_SPHMC</name>
<dbReference type="Pfam" id="PF01527">
    <property type="entry name" value="HTH_Tnp_1"/>
    <property type="match status" value="1"/>
</dbReference>
<proteinExistence type="predicted"/>
<dbReference type="GO" id="GO:0004803">
    <property type="term" value="F:transposase activity"/>
    <property type="evidence" value="ECO:0007669"/>
    <property type="project" value="InterPro"/>
</dbReference>
<dbReference type="GO" id="GO:0006313">
    <property type="term" value="P:DNA transposition"/>
    <property type="evidence" value="ECO:0007669"/>
    <property type="project" value="InterPro"/>
</dbReference>
<comment type="caution">
    <text evidence="1">The sequence shown here is derived from an EMBL/GenBank/DDBJ whole genome shotgun (WGS) entry which is preliminary data.</text>
</comment>
<dbReference type="GO" id="GO:0003677">
    <property type="term" value="F:DNA binding"/>
    <property type="evidence" value="ECO:0007669"/>
    <property type="project" value="InterPro"/>
</dbReference>
<dbReference type="InterPro" id="IPR002514">
    <property type="entry name" value="Transposase_8"/>
</dbReference>
<sequence length="38" mass="4318">MKKQRFSTEQIVAVLKQADMGLPVKDLIRQVGIAEQTF</sequence>
<accession>A0A2W5L087</accession>
<protein>
    <recommendedName>
        <fullName evidence="3">Transposase</fullName>
    </recommendedName>
</protein>